<dbReference type="Gene3D" id="3.30.450.20">
    <property type="entry name" value="PAS domain"/>
    <property type="match status" value="2"/>
</dbReference>
<dbReference type="GO" id="GO:0005886">
    <property type="term" value="C:plasma membrane"/>
    <property type="evidence" value="ECO:0007669"/>
    <property type="project" value="UniProtKB-SubCell"/>
</dbReference>
<dbReference type="PANTHER" id="PTHR43081">
    <property type="entry name" value="ADENYLATE CYCLASE, TERMINAL-DIFFERENTIATION SPECIFIC-RELATED"/>
    <property type="match status" value="1"/>
</dbReference>
<dbReference type="SUPFAM" id="SSF103190">
    <property type="entry name" value="Sensory domain-like"/>
    <property type="match status" value="1"/>
</dbReference>
<dbReference type="GO" id="GO:0035556">
    <property type="term" value="P:intracellular signal transduction"/>
    <property type="evidence" value="ECO:0007669"/>
    <property type="project" value="InterPro"/>
</dbReference>
<proteinExistence type="predicted"/>
<name>A0AAJ0U4V3_9GAMM</name>
<dbReference type="InterPro" id="IPR050697">
    <property type="entry name" value="Adenylyl/Guanylyl_Cyclase_3/4"/>
</dbReference>
<dbReference type="InterPro" id="IPR001054">
    <property type="entry name" value="A/G_cyclase"/>
</dbReference>
<evidence type="ECO:0000256" key="4">
    <source>
        <dbReference type="ARBA" id="ARBA00022989"/>
    </source>
</evidence>
<dbReference type="PANTHER" id="PTHR43081:SF1">
    <property type="entry name" value="ADENYLATE CYCLASE, TERMINAL-DIFFERENTIATION SPECIFIC"/>
    <property type="match status" value="1"/>
</dbReference>
<feature type="domain" description="Guanylate cyclase" evidence="8">
    <location>
        <begin position="496"/>
        <end position="632"/>
    </location>
</feature>
<accession>A0AAJ0U4V3</accession>
<dbReference type="GO" id="GO:0004016">
    <property type="term" value="F:adenylate cyclase activity"/>
    <property type="evidence" value="ECO:0007669"/>
    <property type="project" value="UniProtKB-ARBA"/>
</dbReference>
<dbReference type="InterPro" id="IPR033479">
    <property type="entry name" value="dCache_1"/>
</dbReference>
<dbReference type="SUPFAM" id="SSF55073">
    <property type="entry name" value="Nucleotide cyclase"/>
    <property type="match status" value="1"/>
</dbReference>
<feature type="transmembrane region" description="Helical" evidence="7">
    <location>
        <begin position="397"/>
        <end position="415"/>
    </location>
</feature>
<gene>
    <name evidence="9" type="ORF">CKO40_11575</name>
</gene>
<evidence type="ECO:0000256" key="6">
    <source>
        <dbReference type="SAM" id="MobiDB-lite"/>
    </source>
</evidence>
<reference evidence="9" key="2">
    <citation type="journal article" date="2020" name="Microorganisms">
        <title>Osmotic Adaptation and Compatible Solute Biosynthesis of Phototrophic Bacteria as Revealed from Genome Analyses.</title>
        <authorList>
            <person name="Imhoff J.F."/>
            <person name="Rahn T."/>
            <person name="Kunzel S."/>
            <person name="Keller A."/>
            <person name="Neulinger S.C."/>
        </authorList>
    </citation>
    <scope>NUCLEOTIDE SEQUENCE</scope>
    <source>
        <strain evidence="9">DSM 11080</strain>
    </source>
</reference>
<dbReference type="AlphaFoldDB" id="A0AAJ0U4V3"/>
<reference evidence="9" key="1">
    <citation type="submission" date="2017-08" db="EMBL/GenBank/DDBJ databases">
        <authorList>
            <person name="Imhoff J.F."/>
            <person name="Rahn T."/>
            <person name="Kuenzel S."/>
            <person name="Neulinger S.C."/>
        </authorList>
    </citation>
    <scope>NUCLEOTIDE SEQUENCE</scope>
    <source>
        <strain evidence="9">DSM 11080</strain>
    </source>
</reference>
<sequence length="784" mass="85428">MSGRASLRTRQTAAASCADGLGLGEGRSTHHRRQRSRPLGSASARAPEPSTGGGALMIRSYKVAFVVLFVGLLVATILAVSVNGYSQATRVSLDLSADIVAEMSANVVARASDLFEAARDLAEINAAVVSEQGLADEQSLLGLFGRQLKVMPEIESIYVGGADGDFIQVRVAPQLASRVIRRPGGKTAGEPSERWVYRNQAFEPIAHINGEADYDPRVRVWYKQAVEQTGLQWSPVYRFASSEQHGISASIAVRHSDGSLLGVVGVDISLGSLSSFLTKQHIARGGVALIVGPDGKLIAYPHDVELEADRPQQDGLPSIDDLRERWIAEAYHRDQAGQARRSGINQASYQLTRTAGKTYLSHQHLFPSAVADDWRLLMVVPEASLLEAARRVFSKSAAITFILVVVAAIAVAYLASRLFQPLRRLVNNTELIREFRFAEVERVPSQFAEIKAMDEAIWKMSQGLRSLEKFVPVDVGRKLIQSGKRVEPAAEVRELSLLFTGASNLANLCEALPAERIIELLGRQLDVFTVVILRHKGTIDNFLGESIFAFWGAPVEIEDGVDRACRAALACRDAEAALQAEWAKTLPAGEMAPPPNLYSVHHGRAIVGAIGSRQRMSWTAIGDNVALGWDLHQLNRRYGTRIIISGAVQREVADRYWTRRLDVLPLDSGERKLEVFELIDTREHPLPPAQLEAIRAYEEGLEALLEGAWDRAESILTPLAERHPDDAAVALMLSRCGTRDACFWPGLAGPRDDMLAGPFAARAVASPGLSVGHAEDDDKTEPGA</sequence>
<evidence type="ECO:0000256" key="1">
    <source>
        <dbReference type="ARBA" id="ARBA00004651"/>
    </source>
</evidence>
<evidence type="ECO:0000313" key="10">
    <source>
        <dbReference type="Proteomes" id="UP001296776"/>
    </source>
</evidence>
<keyword evidence="4 7" id="KW-1133">Transmembrane helix</keyword>
<evidence type="ECO:0000256" key="7">
    <source>
        <dbReference type="SAM" id="Phobius"/>
    </source>
</evidence>
<evidence type="ECO:0000259" key="8">
    <source>
        <dbReference type="PROSITE" id="PS50125"/>
    </source>
</evidence>
<dbReference type="Proteomes" id="UP001296776">
    <property type="component" value="Unassembled WGS sequence"/>
</dbReference>
<feature type="region of interest" description="Disordered" evidence="6">
    <location>
        <begin position="19"/>
        <end position="50"/>
    </location>
</feature>
<protein>
    <recommendedName>
        <fullName evidence="8">Guanylate cyclase domain-containing protein</fullName>
    </recommendedName>
</protein>
<dbReference type="InterPro" id="IPR029151">
    <property type="entry name" value="Sensor-like_sf"/>
</dbReference>
<comment type="caution">
    <text evidence="9">The sequence shown here is derived from an EMBL/GenBank/DDBJ whole genome shotgun (WGS) entry which is preliminary data.</text>
</comment>
<keyword evidence="3 7" id="KW-0812">Transmembrane</keyword>
<comment type="subcellular location">
    <subcellularLocation>
        <location evidence="1">Cell membrane</location>
        <topology evidence="1">Multi-pass membrane protein</topology>
    </subcellularLocation>
</comment>
<dbReference type="GO" id="GO:0009190">
    <property type="term" value="P:cyclic nucleotide biosynthetic process"/>
    <property type="evidence" value="ECO:0007669"/>
    <property type="project" value="InterPro"/>
</dbReference>
<keyword evidence="5 7" id="KW-0472">Membrane</keyword>
<evidence type="ECO:0000256" key="3">
    <source>
        <dbReference type="ARBA" id="ARBA00022692"/>
    </source>
</evidence>
<dbReference type="Gene3D" id="3.30.70.1230">
    <property type="entry name" value="Nucleotide cyclase"/>
    <property type="match status" value="1"/>
</dbReference>
<dbReference type="InterPro" id="IPR029787">
    <property type="entry name" value="Nucleotide_cyclase"/>
</dbReference>
<dbReference type="EMBL" id="NRSJ01000019">
    <property type="protein sequence ID" value="MBK1705163.1"/>
    <property type="molecule type" value="Genomic_DNA"/>
</dbReference>
<evidence type="ECO:0000313" key="9">
    <source>
        <dbReference type="EMBL" id="MBK1705163.1"/>
    </source>
</evidence>
<organism evidence="9 10">
    <name type="scientific">Halochromatium glycolicum</name>
    <dbReference type="NCBI Taxonomy" id="85075"/>
    <lineage>
        <taxon>Bacteria</taxon>
        <taxon>Pseudomonadati</taxon>
        <taxon>Pseudomonadota</taxon>
        <taxon>Gammaproteobacteria</taxon>
        <taxon>Chromatiales</taxon>
        <taxon>Chromatiaceae</taxon>
        <taxon>Halochromatium</taxon>
    </lineage>
</organism>
<dbReference type="PROSITE" id="PS50125">
    <property type="entry name" value="GUANYLATE_CYCLASE_2"/>
    <property type="match status" value="1"/>
</dbReference>
<keyword evidence="10" id="KW-1185">Reference proteome</keyword>
<dbReference type="Pfam" id="PF02743">
    <property type="entry name" value="dCache_1"/>
    <property type="match status" value="1"/>
</dbReference>
<evidence type="ECO:0000256" key="2">
    <source>
        <dbReference type="ARBA" id="ARBA00022475"/>
    </source>
</evidence>
<evidence type="ECO:0000256" key="5">
    <source>
        <dbReference type="ARBA" id="ARBA00023136"/>
    </source>
</evidence>
<feature type="transmembrane region" description="Helical" evidence="7">
    <location>
        <begin position="63"/>
        <end position="85"/>
    </location>
</feature>
<keyword evidence="2" id="KW-1003">Cell membrane</keyword>
<dbReference type="CDD" id="cd12913">
    <property type="entry name" value="PDC1_MCP_like"/>
    <property type="match status" value="1"/>
</dbReference>
<dbReference type="CDD" id="cd07302">
    <property type="entry name" value="CHD"/>
    <property type="match status" value="1"/>
</dbReference>